<dbReference type="GO" id="GO:0005737">
    <property type="term" value="C:cytoplasm"/>
    <property type="evidence" value="ECO:0007669"/>
    <property type="project" value="InterPro"/>
</dbReference>
<evidence type="ECO:0000256" key="6">
    <source>
        <dbReference type="NCBIfam" id="TIGR01798"/>
    </source>
</evidence>
<gene>
    <name evidence="11" type="ORF">SAMN04487766_10998</name>
</gene>
<dbReference type="InterPro" id="IPR024176">
    <property type="entry name" value="Citrate_synthase_bac-typ"/>
</dbReference>
<evidence type="ECO:0000256" key="1">
    <source>
        <dbReference type="ARBA" id="ARBA00004751"/>
    </source>
</evidence>
<protein>
    <recommendedName>
        <fullName evidence="6 7">Citrate synthase</fullName>
    </recommendedName>
</protein>
<dbReference type="InterPro" id="IPR002020">
    <property type="entry name" value="Citrate_synthase"/>
</dbReference>
<comment type="similarity">
    <text evidence="2 7 10">Belongs to the citrate synthase family.</text>
</comment>
<proteinExistence type="inferred from homology"/>
<dbReference type="PRINTS" id="PR00143">
    <property type="entry name" value="CITRTSNTHASE"/>
</dbReference>
<organism evidence="11 12">
    <name type="scientific">Actinomyces ruminicola</name>
    <dbReference type="NCBI Taxonomy" id="332524"/>
    <lineage>
        <taxon>Bacteria</taxon>
        <taxon>Bacillati</taxon>
        <taxon>Actinomycetota</taxon>
        <taxon>Actinomycetes</taxon>
        <taxon>Actinomycetales</taxon>
        <taxon>Actinomycetaceae</taxon>
        <taxon>Actinomyces</taxon>
    </lineage>
</organism>
<dbReference type="InterPro" id="IPR019810">
    <property type="entry name" value="Citrate_synthase_AS"/>
</dbReference>
<dbReference type="CDD" id="cd06114">
    <property type="entry name" value="EcCS_like"/>
    <property type="match status" value="1"/>
</dbReference>
<dbReference type="Gene3D" id="1.10.580.10">
    <property type="entry name" value="Citrate Synthase, domain 1"/>
    <property type="match status" value="1"/>
</dbReference>
<dbReference type="NCBIfam" id="TIGR01798">
    <property type="entry name" value="cit_synth_I"/>
    <property type="match status" value="1"/>
</dbReference>
<evidence type="ECO:0000256" key="2">
    <source>
        <dbReference type="ARBA" id="ARBA00010566"/>
    </source>
</evidence>
<evidence type="ECO:0000313" key="11">
    <source>
        <dbReference type="EMBL" id="SDM94932.1"/>
    </source>
</evidence>
<dbReference type="FunFam" id="1.10.230.10:FF:000002">
    <property type="entry name" value="Citrate synthase"/>
    <property type="match status" value="1"/>
</dbReference>
<dbReference type="PIRSF" id="PIRSF001369">
    <property type="entry name" value="Citrate_synth"/>
    <property type="match status" value="1"/>
</dbReference>
<dbReference type="InterPro" id="IPR010953">
    <property type="entry name" value="Citrate_synthase_typ-I"/>
</dbReference>
<evidence type="ECO:0000256" key="5">
    <source>
        <dbReference type="ARBA" id="ARBA00049288"/>
    </source>
</evidence>
<evidence type="ECO:0000256" key="10">
    <source>
        <dbReference type="RuleBase" id="RU003406"/>
    </source>
</evidence>
<dbReference type="Gene3D" id="1.10.230.10">
    <property type="entry name" value="Cytochrome P450-Terp, domain 2"/>
    <property type="match status" value="1"/>
</dbReference>
<dbReference type="OrthoDB" id="9800864at2"/>
<dbReference type="PANTHER" id="PTHR42871">
    <property type="entry name" value="CITRATE SYNTHASE"/>
    <property type="match status" value="1"/>
</dbReference>
<accession>A0A1G9XDR0</accession>
<evidence type="ECO:0000256" key="7">
    <source>
        <dbReference type="PIRNR" id="PIRNR001369"/>
    </source>
</evidence>
<evidence type="ECO:0000256" key="8">
    <source>
        <dbReference type="PIRSR" id="PIRSR001369-1"/>
    </source>
</evidence>
<dbReference type="PANTHER" id="PTHR42871:SF1">
    <property type="entry name" value="CITRATE SYNTHASE"/>
    <property type="match status" value="1"/>
</dbReference>
<keyword evidence="3 9" id="KW-0816">Tricarboxylic acid cycle</keyword>
<dbReference type="PROSITE" id="PS00480">
    <property type="entry name" value="CITRATE_SYNTHASE"/>
    <property type="match status" value="1"/>
</dbReference>
<dbReference type="GO" id="GO:0036440">
    <property type="term" value="F:citrate synthase activity"/>
    <property type="evidence" value="ECO:0007669"/>
    <property type="project" value="UniProtKB-EC"/>
</dbReference>
<dbReference type="InterPro" id="IPR036969">
    <property type="entry name" value="Citrate_synthase_sf"/>
</dbReference>
<dbReference type="Pfam" id="PF00285">
    <property type="entry name" value="Citrate_synt"/>
    <property type="match status" value="1"/>
</dbReference>
<dbReference type="RefSeq" id="WP_092611038.1">
    <property type="nucleotide sequence ID" value="NZ_FNHU01000009.1"/>
</dbReference>
<dbReference type="InterPro" id="IPR016142">
    <property type="entry name" value="Citrate_synth-like_lrg_a-sub"/>
</dbReference>
<evidence type="ECO:0000256" key="4">
    <source>
        <dbReference type="ARBA" id="ARBA00022679"/>
    </source>
</evidence>
<feature type="active site" evidence="8">
    <location>
        <position position="316"/>
    </location>
</feature>
<evidence type="ECO:0000256" key="3">
    <source>
        <dbReference type="ARBA" id="ARBA00022532"/>
    </source>
</evidence>
<keyword evidence="4 7" id="KW-0808">Transferase</keyword>
<dbReference type="SUPFAM" id="SSF48256">
    <property type="entry name" value="Citrate synthase"/>
    <property type="match status" value="1"/>
</dbReference>
<evidence type="ECO:0000256" key="9">
    <source>
        <dbReference type="RuleBase" id="RU003370"/>
    </source>
</evidence>
<dbReference type="EMBL" id="FNHU01000009">
    <property type="protein sequence ID" value="SDM94932.1"/>
    <property type="molecule type" value="Genomic_DNA"/>
</dbReference>
<evidence type="ECO:0000313" key="12">
    <source>
        <dbReference type="Proteomes" id="UP000199671"/>
    </source>
</evidence>
<feature type="active site" evidence="8">
    <location>
        <position position="375"/>
    </location>
</feature>
<dbReference type="AlphaFoldDB" id="A0A1G9XDR0"/>
<name>A0A1G9XDR0_9ACTO</name>
<dbReference type="GO" id="GO:0006099">
    <property type="term" value="P:tricarboxylic acid cycle"/>
    <property type="evidence" value="ECO:0007669"/>
    <property type="project" value="UniProtKB-UniRule"/>
</dbReference>
<dbReference type="Gene3D" id="2.20.28.60">
    <property type="match status" value="1"/>
</dbReference>
<reference evidence="11 12" key="1">
    <citation type="submission" date="2016-10" db="EMBL/GenBank/DDBJ databases">
        <authorList>
            <person name="de Groot N.N."/>
        </authorList>
    </citation>
    <scope>NUCLEOTIDE SEQUENCE [LARGE SCALE GENOMIC DNA]</scope>
    <source>
        <strain evidence="11 12">KPR-7B</strain>
    </source>
</reference>
<dbReference type="InterPro" id="IPR016143">
    <property type="entry name" value="Citrate_synth-like_sm_a-sub"/>
</dbReference>
<dbReference type="Proteomes" id="UP000199671">
    <property type="component" value="Unassembled WGS sequence"/>
</dbReference>
<comment type="catalytic activity">
    <reaction evidence="5 9">
        <text>oxaloacetate + acetyl-CoA + H2O = citrate + CoA + H(+)</text>
        <dbReference type="Rhea" id="RHEA:16845"/>
        <dbReference type="ChEBI" id="CHEBI:15377"/>
        <dbReference type="ChEBI" id="CHEBI:15378"/>
        <dbReference type="ChEBI" id="CHEBI:16452"/>
        <dbReference type="ChEBI" id="CHEBI:16947"/>
        <dbReference type="ChEBI" id="CHEBI:57287"/>
        <dbReference type="ChEBI" id="CHEBI:57288"/>
        <dbReference type="EC" id="2.3.3.16"/>
    </reaction>
</comment>
<comment type="pathway">
    <text evidence="1 9">Carbohydrate metabolism; tricarboxylic acid cycle; isocitrate from oxaloacetate: step 1/2.</text>
</comment>
<sequence>MTETPTDLSAQDTPGMLTIGETSLELPRALATDGADGLVIGKLLGTTGLVTLDPGFTNTAACTSEITYIDGAAGILRYRGYPIEELAKSSTFLEVAYLLINGELPDPDTFERFQRRIGRHRLLHEDFRSFFTSFPSSGHPMAILQAGIAGLATYYEDTLNPHDPYETELATVLLLSKMPTMISYIARRAIGLPLLYPDPKRGYVEDFLNMTFGMPYQASDIDPTVVRALDMLLILHADHEQNCSTSTVRLVGSSDANMYASVAAGVGALSGPLHGGANEAVLRMLDTIQSEGMSTTEFVRKVKNKEDGVRLMGFGHRVYKNYDPRAALVKAAAHEVLTRLGSKDGDRKLEIAMELEEVALSDDYFISRNLYPNVDFYTGLIYQAMGFPTKMFTPLFALGRLPGWIAQYREMMTDSAKRIGRPRQVYSGETERHYVAMHRRKRVREYPDTRVGEPTLDRVPRV</sequence>
<dbReference type="NCBIfam" id="NF004126">
    <property type="entry name" value="PRK05614.1"/>
    <property type="match status" value="1"/>
</dbReference>
<dbReference type="UniPathway" id="UPA00223">
    <property type="reaction ID" value="UER00717"/>
</dbReference>